<reference evidence="2" key="1">
    <citation type="submission" date="2019-08" db="EMBL/GenBank/DDBJ databases">
        <authorList>
            <person name="Kucharzyk K."/>
            <person name="Murdoch R.W."/>
            <person name="Higgins S."/>
            <person name="Loffler F."/>
        </authorList>
    </citation>
    <scope>NUCLEOTIDE SEQUENCE</scope>
</reference>
<evidence type="ECO:0000313" key="2">
    <source>
        <dbReference type="EMBL" id="MPM33212.1"/>
    </source>
</evidence>
<gene>
    <name evidence="2" type="ORF">SDC9_79781</name>
</gene>
<organism evidence="2">
    <name type="scientific">bioreactor metagenome</name>
    <dbReference type="NCBI Taxonomy" id="1076179"/>
    <lineage>
        <taxon>unclassified sequences</taxon>
        <taxon>metagenomes</taxon>
        <taxon>ecological metagenomes</taxon>
    </lineage>
</organism>
<protein>
    <submittedName>
        <fullName evidence="2">Uncharacterized protein</fullName>
    </submittedName>
</protein>
<feature type="region of interest" description="Disordered" evidence="1">
    <location>
        <begin position="32"/>
        <end position="57"/>
    </location>
</feature>
<sequence length="77" mass="8483">MQAWRESIHLAKEKMLETLNENFISLHLSGEVETGSAGEQPVSNNPNGWNGRGGQNTPSFTLAIPVMNDLENPILNH</sequence>
<name>A0A644YXK6_9ZZZZ</name>
<dbReference type="EMBL" id="VSSQ01006589">
    <property type="protein sequence ID" value="MPM33212.1"/>
    <property type="molecule type" value="Genomic_DNA"/>
</dbReference>
<proteinExistence type="predicted"/>
<evidence type="ECO:0000256" key="1">
    <source>
        <dbReference type="SAM" id="MobiDB-lite"/>
    </source>
</evidence>
<accession>A0A644YXK6</accession>
<dbReference type="AlphaFoldDB" id="A0A644YXK6"/>
<comment type="caution">
    <text evidence="2">The sequence shown here is derived from an EMBL/GenBank/DDBJ whole genome shotgun (WGS) entry which is preliminary data.</text>
</comment>